<evidence type="ECO:0000313" key="1">
    <source>
        <dbReference type="EMBL" id="GCC30158.1"/>
    </source>
</evidence>
<keyword evidence="2" id="KW-1185">Reference proteome</keyword>
<comment type="caution">
    <text evidence="1">The sequence shown here is derived from an EMBL/GenBank/DDBJ whole genome shotgun (WGS) entry which is preliminary data.</text>
</comment>
<dbReference type="EMBL" id="BEZZ01000286">
    <property type="protein sequence ID" value="GCC30158.1"/>
    <property type="molecule type" value="Genomic_DNA"/>
</dbReference>
<gene>
    <name evidence="1" type="ORF">chiPu_0008605</name>
</gene>
<accession>A0A401SID3</accession>
<protein>
    <submittedName>
        <fullName evidence="1">Uncharacterized protein</fullName>
    </submittedName>
</protein>
<reference evidence="1 2" key="1">
    <citation type="journal article" date="2018" name="Nat. Ecol. Evol.">
        <title>Shark genomes provide insights into elasmobranch evolution and the origin of vertebrates.</title>
        <authorList>
            <person name="Hara Y"/>
            <person name="Yamaguchi K"/>
            <person name="Onimaru K"/>
            <person name="Kadota M"/>
            <person name="Koyanagi M"/>
            <person name="Keeley SD"/>
            <person name="Tatsumi K"/>
            <person name="Tanaka K"/>
            <person name="Motone F"/>
            <person name="Kageyama Y"/>
            <person name="Nozu R"/>
            <person name="Adachi N"/>
            <person name="Nishimura O"/>
            <person name="Nakagawa R"/>
            <person name="Tanegashima C"/>
            <person name="Kiyatake I"/>
            <person name="Matsumoto R"/>
            <person name="Murakumo K"/>
            <person name="Nishida K"/>
            <person name="Terakita A"/>
            <person name="Kuratani S"/>
            <person name="Sato K"/>
            <person name="Hyodo S Kuraku.S."/>
        </authorList>
    </citation>
    <scope>NUCLEOTIDE SEQUENCE [LARGE SCALE GENOMIC DNA]</scope>
</reference>
<organism evidence="1 2">
    <name type="scientific">Chiloscyllium punctatum</name>
    <name type="common">Brownbanded bambooshark</name>
    <name type="synonym">Hemiscyllium punctatum</name>
    <dbReference type="NCBI Taxonomy" id="137246"/>
    <lineage>
        <taxon>Eukaryota</taxon>
        <taxon>Metazoa</taxon>
        <taxon>Chordata</taxon>
        <taxon>Craniata</taxon>
        <taxon>Vertebrata</taxon>
        <taxon>Chondrichthyes</taxon>
        <taxon>Elasmobranchii</taxon>
        <taxon>Galeomorphii</taxon>
        <taxon>Galeoidea</taxon>
        <taxon>Orectolobiformes</taxon>
        <taxon>Hemiscylliidae</taxon>
        <taxon>Chiloscyllium</taxon>
    </lineage>
</organism>
<sequence>MTWWETGGAFNGRCSETHRAGVKLDLRDSQPHQNASVEDQGFRVWWAPTFREDDDIIHKSAIDAAVTFQKLTEK</sequence>
<dbReference type="Proteomes" id="UP000287033">
    <property type="component" value="Unassembled WGS sequence"/>
</dbReference>
<dbReference type="AlphaFoldDB" id="A0A401SID3"/>
<proteinExistence type="predicted"/>
<name>A0A401SID3_CHIPU</name>
<evidence type="ECO:0000313" key="2">
    <source>
        <dbReference type="Proteomes" id="UP000287033"/>
    </source>
</evidence>